<keyword evidence="2" id="KW-1185">Reference proteome</keyword>
<reference evidence="1 2" key="1">
    <citation type="submission" date="2024-03" db="EMBL/GenBank/DDBJ databases">
        <title>Actinomycetospora sp. OC33-EN07, a novel actinomycete isolated from wild orchid (Aerides multiflora).</title>
        <authorList>
            <person name="Suriyachadkun C."/>
        </authorList>
    </citation>
    <scope>NUCLEOTIDE SEQUENCE [LARGE SCALE GENOMIC DNA]</scope>
    <source>
        <strain evidence="1 2">OC33-EN07</strain>
    </source>
</reference>
<gene>
    <name evidence="1" type="ORF">WCD58_29500</name>
</gene>
<comment type="caution">
    <text evidence="1">The sequence shown here is derived from an EMBL/GenBank/DDBJ whole genome shotgun (WGS) entry which is preliminary data.</text>
</comment>
<name>A0ABU8MDA6_9PSEU</name>
<dbReference type="Proteomes" id="UP001369736">
    <property type="component" value="Unassembled WGS sequence"/>
</dbReference>
<evidence type="ECO:0000313" key="1">
    <source>
        <dbReference type="EMBL" id="MEJ2865329.1"/>
    </source>
</evidence>
<protein>
    <submittedName>
        <fullName evidence="1">Uncharacterized protein</fullName>
    </submittedName>
</protein>
<dbReference type="RefSeq" id="WP_337706704.1">
    <property type="nucleotide sequence ID" value="NZ_JBBEGM010000017.1"/>
</dbReference>
<evidence type="ECO:0000313" key="2">
    <source>
        <dbReference type="Proteomes" id="UP001369736"/>
    </source>
</evidence>
<organism evidence="1 2">
    <name type="scientific">Actinomycetospora flava</name>
    <dbReference type="NCBI Taxonomy" id="3129232"/>
    <lineage>
        <taxon>Bacteria</taxon>
        <taxon>Bacillati</taxon>
        <taxon>Actinomycetota</taxon>
        <taxon>Actinomycetes</taxon>
        <taxon>Pseudonocardiales</taxon>
        <taxon>Pseudonocardiaceae</taxon>
        <taxon>Actinomycetospora</taxon>
    </lineage>
</organism>
<proteinExistence type="predicted"/>
<dbReference type="EMBL" id="JBBEGM010000017">
    <property type="protein sequence ID" value="MEJ2865329.1"/>
    <property type="molecule type" value="Genomic_DNA"/>
</dbReference>
<accession>A0ABU8MDA6</accession>
<sequence length="90" mass="9603">MSSRATDDLEAGAPCGASRDAIGRLFAAALDGDRRAEATLRLLGGFDDTAQRASWALLRADHDHTRSMSPDVLASIDRTLAALHDRQVPS</sequence>